<comment type="caution">
    <text evidence="6">The sequence shown here is derived from an EMBL/GenBank/DDBJ whole genome shotgun (WGS) entry which is preliminary data.</text>
</comment>
<feature type="domain" description="ABC transporter" evidence="5">
    <location>
        <begin position="26"/>
        <end position="264"/>
    </location>
</feature>
<dbReference type="InterPro" id="IPR017911">
    <property type="entry name" value="MacB-like_ATP-bd"/>
</dbReference>
<evidence type="ECO:0000256" key="4">
    <source>
        <dbReference type="ARBA" id="ARBA00038388"/>
    </source>
</evidence>
<evidence type="ECO:0000313" key="7">
    <source>
        <dbReference type="Proteomes" id="UP000316304"/>
    </source>
</evidence>
<accession>A0A5C6C8U7</accession>
<dbReference type="PANTHER" id="PTHR24220:SF86">
    <property type="entry name" value="ABC TRANSPORTER ABCH.1"/>
    <property type="match status" value="1"/>
</dbReference>
<dbReference type="InterPro" id="IPR003439">
    <property type="entry name" value="ABC_transporter-like_ATP-bd"/>
</dbReference>
<keyword evidence="2" id="KW-0547">Nucleotide-binding</keyword>
<dbReference type="FunFam" id="3.40.50.300:FF:000032">
    <property type="entry name" value="Export ABC transporter ATP-binding protein"/>
    <property type="match status" value="1"/>
</dbReference>
<dbReference type="Pfam" id="PF00005">
    <property type="entry name" value="ABC_tran"/>
    <property type="match status" value="1"/>
</dbReference>
<dbReference type="InterPro" id="IPR003593">
    <property type="entry name" value="AAA+_ATPase"/>
</dbReference>
<sequence length="272" mass="29996">MSTKDAYSAQTVPIDVASEPTRRMATSIRNLKKEYVLKSETVRALRGVSFDVPEGDYVAIMGPSGSGKSTLLNLLGCLDQPTSGSLLLGDDDIITLTDDQLADIRSQRIGFVFQSYNLIQQLSVVENIQVPLYYQGRLGATELERAKKMAARVGLADRLGHRPSQLSGGQQQRVAIARSLINDPFFILADEPTGNLDSVTTEEILGIFDELNNEGRTIILVTHEDDVAERAKRVIRLKDGMLDRDEIISEETRAAARATQHENVLQLLARQS</sequence>
<dbReference type="SMART" id="SM00382">
    <property type="entry name" value="AAA"/>
    <property type="match status" value="1"/>
</dbReference>
<dbReference type="InterPro" id="IPR027417">
    <property type="entry name" value="P-loop_NTPase"/>
</dbReference>
<keyword evidence="1" id="KW-0813">Transport</keyword>
<dbReference type="RefSeq" id="WP_146596519.1">
    <property type="nucleotide sequence ID" value="NZ_SJPT01000008.1"/>
</dbReference>
<dbReference type="EC" id="3.6.3.-" evidence="6"/>
<dbReference type="PANTHER" id="PTHR24220">
    <property type="entry name" value="IMPORT ATP-BINDING PROTEIN"/>
    <property type="match status" value="1"/>
</dbReference>
<dbReference type="GO" id="GO:0016887">
    <property type="term" value="F:ATP hydrolysis activity"/>
    <property type="evidence" value="ECO:0007669"/>
    <property type="project" value="InterPro"/>
</dbReference>
<dbReference type="GO" id="GO:0022857">
    <property type="term" value="F:transmembrane transporter activity"/>
    <property type="evidence" value="ECO:0007669"/>
    <property type="project" value="TreeGrafter"/>
</dbReference>
<dbReference type="CDD" id="cd03255">
    <property type="entry name" value="ABC_MJ0796_LolCDE_FtsE"/>
    <property type="match status" value="1"/>
</dbReference>
<gene>
    <name evidence="6" type="ORF">Pla52o_44860</name>
</gene>
<proteinExistence type="inferred from homology"/>
<reference evidence="6 7" key="1">
    <citation type="submission" date="2019-02" db="EMBL/GenBank/DDBJ databases">
        <title>Deep-cultivation of Planctomycetes and their phenomic and genomic characterization uncovers novel biology.</title>
        <authorList>
            <person name="Wiegand S."/>
            <person name="Jogler M."/>
            <person name="Boedeker C."/>
            <person name="Pinto D."/>
            <person name="Vollmers J."/>
            <person name="Rivas-Marin E."/>
            <person name="Kohn T."/>
            <person name="Peeters S.H."/>
            <person name="Heuer A."/>
            <person name="Rast P."/>
            <person name="Oberbeckmann S."/>
            <person name="Bunk B."/>
            <person name="Jeske O."/>
            <person name="Meyerdierks A."/>
            <person name="Storesund J.E."/>
            <person name="Kallscheuer N."/>
            <person name="Luecker S."/>
            <person name="Lage O.M."/>
            <person name="Pohl T."/>
            <person name="Merkel B.J."/>
            <person name="Hornburger P."/>
            <person name="Mueller R.-W."/>
            <person name="Bruemmer F."/>
            <person name="Labrenz M."/>
            <person name="Spormann A.M."/>
            <person name="Op Den Camp H."/>
            <person name="Overmann J."/>
            <person name="Amann R."/>
            <person name="Jetten M.S.M."/>
            <person name="Mascher T."/>
            <person name="Medema M.H."/>
            <person name="Devos D.P."/>
            <person name="Kaster A.-K."/>
            <person name="Ovreas L."/>
            <person name="Rohde M."/>
            <person name="Galperin M.Y."/>
            <person name="Jogler C."/>
        </authorList>
    </citation>
    <scope>NUCLEOTIDE SEQUENCE [LARGE SCALE GENOMIC DNA]</scope>
    <source>
        <strain evidence="6 7">Pla52o</strain>
    </source>
</reference>
<evidence type="ECO:0000313" key="6">
    <source>
        <dbReference type="EMBL" id="TWU20608.1"/>
    </source>
</evidence>
<dbReference type="InterPro" id="IPR015854">
    <property type="entry name" value="ABC_transpr_LolD-like"/>
</dbReference>
<protein>
    <submittedName>
        <fullName evidence="6">ABC transporter ATP-binding protein</fullName>
        <ecNumber evidence="6">3.6.3.-</ecNumber>
    </submittedName>
</protein>
<dbReference type="Gene3D" id="3.40.50.300">
    <property type="entry name" value="P-loop containing nucleotide triphosphate hydrolases"/>
    <property type="match status" value="1"/>
</dbReference>
<evidence type="ECO:0000256" key="2">
    <source>
        <dbReference type="ARBA" id="ARBA00022741"/>
    </source>
</evidence>
<evidence type="ECO:0000259" key="5">
    <source>
        <dbReference type="PROSITE" id="PS50893"/>
    </source>
</evidence>
<dbReference type="OrthoDB" id="273392at2"/>
<name>A0A5C6C8U7_9BACT</name>
<comment type="similarity">
    <text evidence="4">Belongs to the ABC transporter superfamily. Macrolide exporter (TC 3.A.1.122) family.</text>
</comment>
<keyword evidence="6" id="KW-0378">Hydrolase</keyword>
<dbReference type="PROSITE" id="PS00211">
    <property type="entry name" value="ABC_TRANSPORTER_1"/>
    <property type="match status" value="1"/>
</dbReference>
<dbReference type="SUPFAM" id="SSF52540">
    <property type="entry name" value="P-loop containing nucleoside triphosphate hydrolases"/>
    <property type="match status" value="1"/>
</dbReference>
<keyword evidence="3 6" id="KW-0067">ATP-binding</keyword>
<evidence type="ECO:0000256" key="1">
    <source>
        <dbReference type="ARBA" id="ARBA00022448"/>
    </source>
</evidence>
<keyword evidence="7" id="KW-1185">Reference proteome</keyword>
<dbReference type="Proteomes" id="UP000316304">
    <property type="component" value="Unassembled WGS sequence"/>
</dbReference>
<dbReference type="InterPro" id="IPR017871">
    <property type="entry name" value="ABC_transporter-like_CS"/>
</dbReference>
<dbReference type="GO" id="GO:0005886">
    <property type="term" value="C:plasma membrane"/>
    <property type="evidence" value="ECO:0007669"/>
    <property type="project" value="TreeGrafter"/>
</dbReference>
<dbReference type="GO" id="GO:0005524">
    <property type="term" value="F:ATP binding"/>
    <property type="evidence" value="ECO:0007669"/>
    <property type="project" value="UniProtKB-KW"/>
</dbReference>
<evidence type="ECO:0000256" key="3">
    <source>
        <dbReference type="ARBA" id="ARBA00022840"/>
    </source>
</evidence>
<dbReference type="GO" id="GO:0098796">
    <property type="term" value="C:membrane protein complex"/>
    <property type="evidence" value="ECO:0007669"/>
    <property type="project" value="UniProtKB-ARBA"/>
</dbReference>
<dbReference type="EMBL" id="SJPT01000008">
    <property type="protein sequence ID" value="TWU20608.1"/>
    <property type="molecule type" value="Genomic_DNA"/>
</dbReference>
<dbReference type="AlphaFoldDB" id="A0A5C6C8U7"/>
<dbReference type="PROSITE" id="PS50893">
    <property type="entry name" value="ABC_TRANSPORTER_2"/>
    <property type="match status" value="1"/>
</dbReference>
<organism evidence="6 7">
    <name type="scientific">Novipirellula galeiformis</name>
    <dbReference type="NCBI Taxonomy" id="2528004"/>
    <lineage>
        <taxon>Bacteria</taxon>
        <taxon>Pseudomonadati</taxon>
        <taxon>Planctomycetota</taxon>
        <taxon>Planctomycetia</taxon>
        <taxon>Pirellulales</taxon>
        <taxon>Pirellulaceae</taxon>
        <taxon>Novipirellula</taxon>
    </lineage>
</organism>